<name>A0A8J4PLB3_9MYCE</name>
<evidence type="ECO:0000313" key="6">
    <source>
        <dbReference type="EMBL" id="KAF2069127.1"/>
    </source>
</evidence>
<proteinExistence type="predicted"/>
<gene>
    <name evidence="6" type="ORF">CYY_009552</name>
</gene>
<accession>A0A8J4PLB3</accession>
<evidence type="ECO:0000259" key="4">
    <source>
        <dbReference type="Pfam" id="PF23033"/>
    </source>
</evidence>
<dbReference type="Pfam" id="PF22933">
    <property type="entry name" value="ComC_SSD"/>
    <property type="match status" value="1"/>
</dbReference>
<protein>
    <recommendedName>
        <fullName evidence="8">EGF-like domain-containing protein</fullName>
    </recommendedName>
</protein>
<feature type="domain" description="DUF7034" evidence="4">
    <location>
        <begin position="786"/>
        <end position="890"/>
    </location>
</feature>
<keyword evidence="7" id="KW-1185">Reference proteome</keyword>
<feature type="domain" description="DUF7743" evidence="5">
    <location>
        <begin position="424"/>
        <end position="521"/>
    </location>
</feature>
<dbReference type="Proteomes" id="UP000695562">
    <property type="component" value="Unassembled WGS sequence"/>
</dbReference>
<dbReference type="PANTHER" id="PTHR31378:SF17">
    <property type="match status" value="1"/>
</dbReference>
<evidence type="ECO:0000259" key="5">
    <source>
        <dbReference type="Pfam" id="PF24893"/>
    </source>
</evidence>
<evidence type="ECO:0000256" key="2">
    <source>
        <dbReference type="SAM" id="SignalP"/>
    </source>
</evidence>
<evidence type="ECO:0000313" key="7">
    <source>
        <dbReference type="Proteomes" id="UP000695562"/>
    </source>
</evidence>
<sequence>MKLSYIYLLFVFLFLCQGSLGQALYAQVDPILPFGIEPYAGSNGICFFDFYVNNFFDLDVVSNYVSCNILLPVSVTTTCQMATIRTSHSTTTTLVKTTMTSDSSVFNNIQLQIILFNGTSFSVNLNRTSEVPLTYNCKTIPENLAFTHSITEARLLNTSYSISTFRFQSYLTLDPAYERPIPDELFSILPTVGFKINTRYIKGSTYLLTFDFLQGDPGPAFLLAFMVKLGSLGSYQVTVPLTYGKYPNVAMDSKVHYPFKNTPNIGNYLQYKSVDSSMNVAPVFYQDFTPLFGQSFANFSIYFKNTAYTDITGQYVMGNSWKNLGVIFARTTYESLSFSFVYPKPTYLTFNIDTFKNYHYRFKFYFDEMDTPNYYYYPFGMINTLANSITYQYQVFLKDYENLLILNCGVETVTQYPNNANNGTDTMPPTVESYSLLPLNETLSVLRLELSDNLSGVYFAKLITDGHVYYIKIENLVMGDIVGGTYELLVPFKKRTSFNLTIYDNAGNVASYSNDLLHYHMGVPQMVGEPLLASLLSTFYFDKNSVSVANSPVDVVLYADLVESGQNKTNRVDWNSLYLKVFISRLAKPLEVVGRFNTSKQLYQFPFTIPQKLMNGNLNYSLYINEQQVNSDTLIGVFGSQAQVFIDNPGEFDMMFPIVTQFLFSPNDTTSSSPLLQFSLTLDEPMKKVVVQIVGDYDHTGKNYTFVDNEPISINFQVDSARCRPQFYFIRYMYTEDLYGNKGEYIRHSSTGMHQFYKFPDLDLPQDVYYYPYISCPSTVVDTNPPSISSLFVQQVSDIHGQQVNITFIANDNTGMSSQDIPLCVFHARNNNYFAANATILLSGPNSIKFQCLISIPIGVPPQLLLSIYGIMDLHFNYIGFTAIDLGAEGQFTLTPFTKPIISSLSFDNTTNTVILTGHNFAASLSGVNITFDGTSSQIYNGISTNTTIILTNIPLAYNYSIQVIGADHSLSNSVIFIRAVPTDFSSSSLSSSDSSVGTPPPSPTPVVGCKSDCSVGQGYGKCVNGGCVCNSPHSGLDCKSVVDTKPVIKPNPVKPSVNITIPGTSSSESPQFTSFIYVVALRELDNTDTLINNYEFNSDKWILVNEGSFSNEQVTTVAYKYLIDNSYNTTIVSTVQVFEKETNVTFGNQQLFMNPSTIKFTFNITSYPFTKSTNSLQLVMTAALESTEKVACSYKEFVDDENSSQYLTLQIEDRSLFGRFIKFGMIDGREQVVTNTQLDNIYGGKELSKSTSDQSYIGLNIPYYTKYALLDPDFSVLIEQNTARDQSNSICTKESKKLTNAQIAGIVVGGVVFILILAAVVIYRLSISSKGSFRMAIKLRKIMGK</sequence>
<dbReference type="InterPro" id="IPR055462">
    <property type="entry name" value="DUF7034"/>
</dbReference>
<dbReference type="PANTHER" id="PTHR31378">
    <property type="entry name" value="EGF-LIKE DOMAIN-CONTAINING PROTEIN-RELATED-RELATED"/>
    <property type="match status" value="1"/>
</dbReference>
<feature type="chain" id="PRO_5035178611" description="EGF-like domain-containing protein" evidence="2">
    <location>
        <begin position="22"/>
        <end position="1346"/>
    </location>
</feature>
<feature type="transmembrane region" description="Helical" evidence="1">
    <location>
        <begin position="1304"/>
        <end position="1326"/>
    </location>
</feature>
<feature type="signal peptide" evidence="2">
    <location>
        <begin position="1"/>
        <end position="21"/>
    </location>
</feature>
<dbReference type="Pfam" id="PF24893">
    <property type="entry name" value="DUF7743"/>
    <property type="match status" value="1"/>
</dbReference>
<comment type="caution">
    <text evidence="6">The sequence shown here is derived from an EMBL/GenBank/DDBJ whole genome shotgun (WGS) entry which is preliminary data.</text>
</comment>
<keyword evidence="2" id="KW-0732">Signal</keyword>
<evidence type="ECO:0000256" key="1">
    <source>
        <dbReference type="SAM" id="Phobius"/>
    </source>
</evidence>
<evidence type="ECO:0000259" key="3">
    <source>
        <dbReference type="Pfam" id="PF22933"/>
    </source>
</evidence>
<dbReference type="Pfam" id="PF23033">
    <property type="entry name" value="DUF7034"/>
    <property type="match status" value="1"/>
</dbReference>
<keyword evidence="1" id="KW-0812">Transmembrane</keyword>
<keyword evidence="1" id="KW-0472">Membrane</keyword>
<dbReference type="InterPro" id="IPR054484">
    <property type="entry name" value="ComC_SSD"/>
</dbReference>
<dbReference type="CDD" id="cd12087">
    <property type="entry name" value="TM_EGFR-like"/>
    <property type="match status" value="1"/>
</dbReference>
<organism evidence="6 7">
    <name type="scientific">Polysphondylium violaceum</name>
    <dbReference type="NCBI Taxonomy" id="133409"/>
    <lineage>
        <taxon>Eukaryota</taxon>
        <taxon>Amoebozoa</taxon>
        <taxon>Evosea</taxon>
        <taxon>Eumycetozoa</taxon>
        <taxon>Dictyostelia</taxon>
        <taxon>Dictyosteliales</taxon>
        <taxon>Dictyosteliaceae</taxon>
        <taxon>Polysphondylium</taxon>
    </lineage>
</organism>
<keyword evidence="1" id="KW-1133">Transmembrane helix</keyword>
<feature type="domain" description="ComC supersandwich" evidence="3">
    <location>
        <begin position="1074"/>
        <end position="1278"/>
    </location>
</feature>
<dbReference type="InterPro" id="IPR056645">
    <property type="entry name" value="DUF7743"/>
</dbReference>
<reference evidence="6" key="1">
    <citation type="submission" date="2020-01" db="EMBL/GenBank/DDBJ databases">
        <title>Development of genomics and gene disruption for Polysphondylium violaceum indicates a role for the polyketide synthase stlB in stalk morphogenesis.</title>
        <authorList>
            <person name="Narita B."/>
            <person name="Kawabe Y."/>
            <person name="Kin K."/>
            <person name="Saito T."/>
            <person name="Gibbs R."/>
            <person name="Kuspa A."/>
            <person name="Muzny D."/>
            <person name="Queller D."/>
            <person name="Richards S."/>
            <person name="Strassman J."/>
            <person name="Sucgang R."/>
            <person name="Worley K."/>
            <person name="Schaap P."/>
        </authorList>
    </citation>
    <scope>NUCLEOTIDE SEQUENCE</scope>
    <source>
        <strain evidence="6">QSvi11</strain>
    </source>
</reference>
<evidence type="ECO:0008006" key="8">
    <source>
        <dbReference type="Google" id="ProtNLM"/>
    </source>
</evidence>
<dbReference type="EMBL" id="AJWJ01000739">
    <property type="protein sequence ID" value="KAF2069127.1"/>
    <property type="molecule type" value="Genomic_DNA"/>
</dbReference>